<comment type="caution">
    <text evidence="2">The sequence shown here is derived from an EMBL/GenBank/DDBJ whole genome shotgun (WGS) entry which is preliminary data.</text>
</comment>
<evidence type="ECO:0000256" key="1">
    <source>
        <dbReference type="SAM" id="MobiDB-lite"/>
    </source>
</evidence>
<protein>
    <submittedName>
        <fullName evidence="2">Uncharacterized protein</fullName>
    </submittedName>
</protein>
<feature type="region of interest" description="Disordered" evidence="1">
    <location>
        <begin position="53"/>
        <end position="75"/>
    </location>
</feature>
<feature type="compositionally biased region" description="Polar residues" evidence="1">
    <location>
        <begin position="63"/>
        <end position="75"/>
    </location>
</feature>
<evidence type="ECO:0000313" key="3">
    <source>
        <dbReference type="Proteomes" id="UP001152622"/>
    </source>
</evidence>
<dbReference type="Proteomes" id="UP001152622">
    <property type="component" value="Chromosome 3"/>
</dbReference>
<sequence>MGAGIQGPTLSELHPDSVPNHTAYLDCEVYKSLHRERRRESVQKIQIPWSLPSAAGNEKWVSPNHQSRDPSNPQI</sequence>
<reference evidence="2" key="1">
    <citation type="journal article" date="2023" name="Science">
        <title>Genome structures resolve the early diversification of teleost fishes.</title>
        <authorList>
            <person name="Parey E."/>
            <person name="Louis A."/>
            <person name="Montfort J."/>
            <person name="Bouchez O."/>
            <person name="Roques C."/>
            <person name="Iampietro C."/>
            <person name="Lluch J."/>
            <person name="Castinel A."/>
            <person name="Donnadieu C."/>
            <person name="Desvignes T."/>
            <person name="Floi Bucao C."/>
            <person name="Jouanno E."/>
            <person name="Wen M."/>
            <person name="Mejri S."/>
            <person name="Dirks R."/>
            <person name="Jansen H."/>
            <person name="Henkel C."/>
            <person name="Chen W.J."/>
            <person name="Zahm M."/>
            <person name="Cabau C."/>
            <person name="Klopp C."/>
            <person name="Thompson A.W."/>
            <person name="Robinson-Rechavi M."/>
            <person name="Braasch I."/>
            <person name="Lecointre G."/>
            <person name="Bobe J."/>
            <person name="Postlethwait J.H."/>
            <person name="Berthelot C."/>
            <person name="Roest Crollius H."/>
            <person name="Guiguen Y."/>
        </authorList>
    </citation>
    <scope>NUCLEOTIDE SEQUENCE</scope>
    <source>
        <strain evidence="2">WJC10195</strain>
    </source>
</reference>
<accession>A0A9Q1FZJ4</accession>
<name>A0A9Q1FZJ4_SYNKA</name>
<dbReference type="AlphaFoldDB" id="A0A9Q1FZJ4"/>
<organism evidence="2 3">
    <name type="scientific">Synaphobranchus kaupii</name>
    <name type="common">Kaup's arrowtooth eel</name>
    <dbReference type="NCBI Taxonomy" id="118154"/>
    <lineage>
        <taxon>Eukaryota</taxon>
        <taxon>Metazoa</taxon>
        <taxon>Chordata</taxon>
        <taxon>Craniata</taxon>
        <taxon>Vertebrata</taxon>
        <taxon>Euteleostomi</taxon>
        <taxon>Actinopterygii</taxon>
        <taxon>Neopterygii</taxon>
        <taxon>Teleostei</taxon>
        <taxon>Anguilliformes</taxon>
        <taxon>Synaphobranchidae</taxon>
        <taxon>Synaphobranchus</taxon>
    </lineage>
</organism>
<proteinExistence type="predicted"/>
<gene>
    <name evidence="2" type="ORF">SKAU_G00102950</name>
</gene>
<keyword evidence="3" id="KW-1185">Reference proteome</keyword>
<evidence type="ECO:0000313" key="2">
    <source>
        <dbReference type="EMBL" id="KAJ8370267.1"/>
    </source>
</evidence>
<dbReference type="EMBL" id="JAINUF010000003">
    <property type="protein sequence ID" value="KAJ8370267.1"/>
    <property type="molecule type" value="Genomic_DNA"/>
</dbReference>